<dbReference type="EMBL" id="CP051177">
    <property type="protein sequence ID" value="QKX49802.1"/>
    <property type="molecule type" value="Genomic_DNA"/>
</dbReference>
<sequence length="63" mass="7165">MGKDDFSTERQPDTPAESRRQREEFESIDQESAEDGAEMAKRGAHSNLGIGDEQNPMEEKEEH</sequence>
<dbReference type="AlphaFoldDB" id="A0A7H8Q8J2"/>
<evidence type="ECO:0000256" key="1">
    <source>
        <dbReference type="SAM" id="MobiDB-lite"/>
    </source>
</evidence>
<feature type="compositionally biased region" description="Acidic residues" evidence="1">
    <location>
        <begin position="26"/>
        <end position="37"/>
    </location>
</feature>
<feature type="region of interest" description="Disordered" evidence="1">
    <location>
        <begin position="1"/>
        <end position="63"/>
    </location>
</feature>
<keyword evidence="3" id="KW-1185">Reference proteome</keyword>
<gene>
    <name evidence="2" type="ORF">HF394_03940</name>
</gene>
<evidence type="ECO:0000313" key="2">
    <source>
        <dbReference type="EMBL" id="QKX49802.1"/>
    </source>
</evidence>
<proteinExistence type="predicted"/>
<feature type="compositionally biased region" description="Basic and acidic residues" evidence="1">
    <location>
        <begin position="1"/>
        <end position="25"/>
    </location>
</feature>
<accession>A0A7H8Q8J2</accession>
<dbReference type="RefSeq" id="WP_036801830.1">
    <property type="nucleotide sequence ID" value="NZ_CP051177.1"/>
</dbReference>
<reference evidence="3" key="2">
    <citation type="submission" date="2020-06" db="EMBL/GenBank/DDBJ databases">
        <title>Isolation of Planomicrobium glaciei.</title>
        <authorList>
            <person name="Malisova L."/>
            <person name="Safrankova R."/>
            <person name="Jakubu V."/>
            <person name="Spanelova P."/>
        </authorList>
    </citation>
    <scope>NUCLEOTIDE SEQUENCE [LARGE SCALE GENOMIC DNA]</scope>
    <source>
        <strain evidence="3">NRL-ATB46093</strain>
    </source>
</reference>
<organism evidence="2 3">
    <name type="scientific">Planococcus glaciei</name>
    <dbReference type="NCBI Taxonomy" id="459472"/>
    <lineage>
        <taxon>Bacteria</taxon>
        <taxon>Bacillati</taxon>
        <taxon>Bacillota</taxon>
        <taxon>Bacilli</taxon>
        <taxon>Bacillales</taxon>
        <taxon>Caryophanaceae</taxon>
        <taxon>Planococcus</taxon>
    </lineage>
</organism>
<evidence type="ECO:0000313" key="3">
    <source>
        <dbReference type="Proteomes" id="UP000509222"/>
    </source>
</evidence>
<name>A0A7H8Q8J2_9BACL</name>
<protein>
    <submittedName>
        <fullName evidence="2">Uncharacterized protein</fullName>
    </submittedName>
</protein>
<reference evidence="2 3" key="1">
    <citation type="submission" date="2020-04" db="EMBL/GenBank/DDBJ databases">
        <authorList>
            <person name="Pajer P."/>
            <person name="Broz P."/>
        </authorList>
    </citation>
    <scope>NUCLEOTIDE SEQUENCE [LARGE SCALE GENOMIC DNA]</scope>
    <source>
        <strain evidence="3">NRL-ATB46093</strain>
    </source>
</reference>
<dbReference type="Proteomes" id="UP000509222">
    <property type="component" value="Chromosome"/>
</dbReference>